<dbReference type="InParanoid" id="W4KFI9"/>
<accession>W4KFI9</accession>
<evidence type="ECO:0000313" key="2">
    <source>
        <dbReference type="Proteomes" id="UP000030671"/>
    </source>
</evidence>
<protein>
    <submittedName>
        <fullName evidence="1">Uncharacterized protein</fullName>
    </submittedName>
</protein>
<dbReference type="AlphaFoldDB" id="W4KFI9"/>
<dbReference type="HOGENOM" id="CLU_2922873_0_0_1"/>
<organism evidence="1 2">
    <name type="scientific">Heterobasidion irregulare (strain TC 32-1)</name>
    <dbReference type="NCBI Taxonomy" id="747525"/>
    <lineage>
        <taxon>Eukaryota</taxon>
        <taxon>Fungi</taxon>
        <taxon>Dikarya</taxon>
        <taxon>Basidiomycota</taxon>
        <taxon>Agaricomycotina</taxon>
        <taxon>Agaricomycetes</taxon>
        <taxon>Russulales</taxon>
        <taxon>Bondarzewiaceae</taxon>
        <taxon>Heterobasidion</taxon>
        <taxon>Heterobasidion annosum species complex</taxon>
    </lineage>
</organism>
<dbReference type="EMBL" id="KI925456">
    <property type="protein sequence ID" value="ETW84494.1"/>
    <property type="molecule type" value="Genomic_DNA"/>
</dbReference>
<sequence>MIARGIEGMLIQQPTLSVPMNDLMILIEFSIHLPSSVAIFSAAAPLTQTLALHRALPAYHY</sequence>
<keyword evidence="2" id="KW-1185">Reference proteome</keyword>
<dbReference type="KEGG" id="hir:HETIRDRAFT_142431"/>
<dbReference type="Proteomes" id="UP000030671">
    <property type="component" value="Unassembled WGS sequence"/>
</dbReference>
<dbReference type="RefSeq" id="XP_009544158.1">
    <property type="nucleotide sequence ID" value="XM_009545863.1"/>
</dbReference>
<reference evidence="1 2" key="1">
    <citation type="journal article" date="2012" name="New Phytol.">
        <title>Insight into trade-off between wood decay and parasitism from the genome of a fungal forest pathogen.</title>
        <authorList>
            <person name="Olson A."/>
            <person name="Aerts A."/>
            <person name="Asiegbu F."/>
            <person name="Belbahri L."/>
            <person name="Bouzid O."/>
            <person name="Broberg A."/>
            <person name="Canback B."/>
            <person name="Coutinho P.M."/>
            <person name="Cullen D."/>
            <person name="Dalman K."/>
            <person name="Deflorio G."/>
            <person name="van Diepen L.T."/>
            <person name="Dunand C."/>
            <person name="Duplessis S."/>
            <person name="Durling M."/>
            <person name="Gonthier P."/>
            <person name="Grimwood J."/>
            <person name="Fossdal C.G."/>
            <person name="Hansson D."/>
            <person name="Henrissat B."/>
            <person name="Hietala A."/>
            <person name="Himmelstrand K."/>
            <person name="Hoffmeister D."/>
            <person name="Hogberg N."/>
            <person name="James T.Y."/>
            <person name="Karlsson M."/>
            <person name="Kohler A."/>
            <person name="Kues U."/>
            <person name="Lee Y.H."/>
            <person name="Lin Y.C."/>
            <person name="Lind M."/>
            <person name="Lindquist E."/>
            <person name="Lombard V."/>
            <person name="Lucas S."/>
            <person name="Lunden K."/>
            <person name="Morin E."/>
            <person name="Murat C."/>
            <person name="Park J."/>
            <person name="Raffaello T."/>
            <person name="Rouze P."/>
            <person name="Salamov A."/>
            <person name="Schmutz J."/>
            <person name="Solheim H."/>
            <person name="Stahlberg J."/>
            <person name="Velez H."/>
            <person name="de Vries R.P."/>
            <person name="Wiebenga A."/>
            <person name="Woodward S."/>
            <person name="Yakovlev I."/>
            <person name="Garbelotto M."/>
            <person name="Martin F."/>
            <person name="Grigoriev I.V."/>
            <person name="Stenlid J."/>
        </authorList>
    </citation>
    <scope>NUCLEOTIDE SEQUENCE [LARGE SCALE GENOMIC DNA]</scope>
    <source>
        <strain evidence="1 2">TC 32-1</strain>
    </source>
</reference>
<name>W4KFI9_HETIT</name>
<proteinExistence type="predicted"/>
<evidence type="ECO:0000313" key="1">
    <source>
        <dbReference type="EMBL" id="ETW84494.1"/>
    </source>
</evidence>
<gene>
    <name evidence="1" type="ORF">HETIRDRAFT_142431</name>
</gene>
<dbReference type="GeneID" id="20667015"/>